<reference evidence="9 11" key="2">
    <citation type="submission" date="2020-08" db="EMBL/GenBank/DDBJ databases">
        <title>Genomic Encyclopedia of Type Strains, Phase III (KMG-III): the genomes of soil and plant-associated and newly described type strains.</title>
        <authorList>
            <person name="Whitman W."/>
        </authorList>
    </citation>
    <scope>NUCLEOTIDE SEQUENCE [LARGE SCALE GENOMIC DNA]</scope>
    <source>
        <strain evidence="9 11">CECT 8088</strain>
    </source>
</reference>
<evidence type="ECO:0000313" key="9">
    <source>
        <dbReference type="EMBL" id="MBB3174595.1"/>
    </source>
</evidence>
<evidence type="ECO:0000313" key="12">
    <source>
        <dbReference type="Proteomes" id="UP000565205"/>
    </source>
</evidence>
<dbReference type="InterPro" id="IPR050596">
    <property type="entry name" value="AspAT/PAT-like"/>
</dbReference>
<evidence type="ECO:0000256" key="6">
    <source>
        <dbReference type="ARBA" id="ARBA00049185"/>
    </source>
</evidence>
<evidence type="ECO:0000313" key="11">
    <source>
        <dbReference type="Proteomes" id="UP000557688"/>
    </source>
</evidence>
<evidence type="ECO:0000313" key="10">
    <source>
        <dbReference type="EMBL" id="NVN31272.1"/>
    </source>
</evidence>
<dbReference type="RefSeq" id="WP_176625478.1">
    <property type="nucleotide sequence ID" value="NZ_JABXXQ010000328.1"/>
</dbReference>
<comment type="cofactor">
    <cofactor evidence="1 7">
        <name>pyridoxal 5'-phosphate</name>
        <dbReference type="ChEBI" id="CHEBI:597326"/>
    </cofactor>
</comment>
<dbReference type="EC" id="2.6.1.-" evidence="7"/>
<protein>
    <recommendedName>
        <fullName evidence="7">Aminotransferase</fullName>
        <ecNumber evidence="7">2.6.1.-</ecNumber>
    </recommendedName>
</protein>
<dbReference type="Proteomes" id="UP000557688">
    <property type="component" value="Unassembled WGS sequence"/>
</dbReference>
<dbReference type="EMBL" id="JABXXQ010000328">
    <property type="protein sequence ID" value="NVN31272.1"/>
    <property type="molecule type" value="Genomic_DNA"/>
</dbReference>
<organism evidence="9 11">
    <name type="scientific">Endobacter medicaginis</name>
    <dbReference type="NCBI Taxonomy" id="1181271"/>
    <lineage>
        <taxon>Bacteria</taxon>
        <taxon>Pseudomonadati</taxon>
        <taxon>Pseudomonadota</taxon>
        <taxon>Alphaproteobacteria</taxon>
        <taxon>Acetobacterales</taxon>
        <taxon>Acetobacteraceae</taxon>
        <taxon>Endobacter</taxon>
    </lineage>
</organism>
<evidence type="ECO:0000256" key="2">
    <source>
        <dbReference type="ARBA" id="ARBA00007441"/>
    </source>
</evidence>
<dbReference type="GO" id="GO:0030170">
    <property type="term" value="F:pyridoxal phosphate binding"/>
    <property type="evidence" value="ECO:0007669"/>
    <property type="project" value="InterPro"/>
</dbReference>
<comment type="catalytic activity">
    <reaction evidence="6">
        <text>L-aspartate + 2-oxoglutarate = oxaloacetate + L-glutamate</text>
        <dbReference type="Rhea" id="RHEA:21824"/>
        <dbReference type="ChEBI" id="CHEBI:16452"/>
        <dbReference type="ChEBI" id="CHEBI:16810"/>
        <dbReference type="ChEBI" id="CHEBI:29985"/>
        <dbReference type="ChEBI" id="CHEBI:29991"/>
        <dbReference type="EC" id="2.6.1.1"/>
    </reaction>
</comment>
<dbReference type="PANTHER" id="PTHR46383:SF1">
    <property type="entry name" value="ASPARTATE AMINOTRANSFERASE"/>
    <property type="match status" value="1"/>
</dbReference>
<evidence type="ECO:0000256" key="5">
    <source>
        <dbReference type="ARBA" id="ARBA00022898"/>
    </source>
</evidence>
<dbReference type="InterPro" id="IPR015424">
    <property type="entry name" value="PyrdxlP-dep_Trfase"/>
</dbReference>
<dbReference type="InterPro" id="IPR004838">
    <property type="entry name" value="NHTrfase_class1_PyrdxlP-BS"/>
</dbReference>
<dbReference type="PROSITE" id="PS00105">
    <property type="entry name" value="AA_TRANSFER_CLASS_1"/>
    <property type="match status" value="1"/>
</dbReference>
<feature type="domain" description="Aminotransferase class I/classII large" evidence="8">
    <location>
        <begin position="55"/>
        <end position="387"/>
    </location>
</feature>
<evidence type="ECO:0000256" key="7">
    <source>
        <dbReference type="RuleBase" id="RU000481"/>
    </source>
</evidence>
<dbReference type="PANTHER" id="PTHR46383">
    <property type="entry name" value="ASPARTATE AMINOTRANSFERASE"/>
    <property type="match status" value="1"/>
</dbReference>
<dbReference type="InterPro" id="IPR015421">
    <property type="entry name" value="PyrdxlP-dep_Trfase_major"/>
</dbReference>
<dbReference type="AlphaFoldDB" id="A0A839V180"/>
<evidence type="ECO:0000259" key="8">
    <source>
        <dbReference type="Pfam" id="PF00155"/>
    </source>
</evidence>
<comment type="similarity">
    <text evidence="2 7">Belongs to the class-I pyridoxal-phosphate-dependent aminotransferase family.</text>
</comment>
<keyword evidence="5" id="KW-0663">Pyridoxal phosphate</keyword>
<keyword evidence="4 7" id="KW-0808">Transferase</keyword>
<gene>
    <name evidence="9" type="ORF">FHR90_002440</name>
    <name evidence="10" type="ORF">HUK83_13130</name>
</gene>
<accession>A0A839V180</accession>
<dbReference type="InterPro" id="IPR004839">
    <property type="entry name" value="Aminotransferase_I/II_large"/>
</dbReference>
<keyword evidence="11" id="KW-1185">Reference proteome</keyword>
<dbReference type="GO" id="GO:0006520">
    <property type="term" value="P:amino acid metabolic process"/>
    <property type="evidence" value="ECO:0007669"/>
    <property type="project" value="InterPro"/>
</dbReference>
<dbReference type="CDD" id="cd00609">
    <property type="entry name" value="AAT_like"/>
    <property type="match status" value="1"/>
</dbReference>
<evidence type="ECO:0000256" key="1">
    <source>
        <dbReference type="ARBA" id="ARBA00001933"/>
    </source>
</evidence>
<dbReference type="Gene3D" id="3.40.640.10">
    <property type="entry name" value="Type I PLP-dependent aspartate aminotransferase-like (Major domain)"/>
    <property type="match status" value="1"/>
</dbReference>
<name>A0A839V180_9PROT</name>
<dbReference type="GO" id="GO:0004069">
    <property type="term" value="F:L-aspartate:2-oxoglutarate aminotransferase activity"/>
    <property type="evidence" value="ECO:0007669"/>
    <property type="project" value="UniProtKB-EC"/>
</dbReference>
<keyword evidence="3 7" id="KW-0032">Aminotransferase</keyword>
<evidence type="ECO:0000256" key="3">
    <source>
        <dbReference type="ARBA" id="ARBA00022576"/>
    </source>
</evidence>
<dbReference type="Proteomes" id="UP000565205">
    <property type="component" value="Unassembled WGS sequence"/>
</dbReference>
<sequence>MSSAGFAALPRAAVAGLRGSAIREVSELAATLPDDGRPPIPLWFGEAQAPAATYIAEAARAALERAEVFYTPNLGLPALREAIARELLALGRPVTPERVGVTSSGVSAVMLACQMMVEPGDRVVMIAPSWPNLTQIPSLLGASVETVPLHLRDGLWSLDLDRLLAALRPGTRMVLINAPANPTGWCIDADAQRAILDHCRRLGIWIIADDVYERLYFAADAAPSFLAIADTQDRLISVNSFSKAWSMTGYRLGWIVAPPSLMPHLARVIEYNTSCAPAFVQQAGIAALDAGPAPVRAMVGRYRDLRDLACDRLGAIDGIAAPRAEGGMYCFFSVAGCTDSLDLARRLLVEARVGLAPGIAFGPEGEGCLRLCFASEEARIAEACDRIADFMQAHPPR</sequence>
<dbReference type="EMBL" id="JACHXV010000009">
    <property type="protein sequence ID" value="MBB3174595.1"/>
    <property type="molecule type" value="Genomic_DNA"/>
</dbReference>
<evidence type="ECO:0000256" key="4">
    <source>
        <dbReference type="ARBA" id="ARBA00022679"/>
    </source>
</evidence>
<dbReference type="NCBIfam" id="NF004770">
    <property type="entry name" value="PRK06108.1"/>
    <property type="match status" value="1"/>
</dbReference>
<comment type="caution">
    <text evidence="9">The sequence shown here is derived from an EMBL/GenBank/DDBJ whole genome shotgun (WGS) entry which is preliminary data.</text>
</comment>
<dbReference type="Pfam" id="PF00155">
    <property type="entry name" value="Aminotran_1_2"/>
    <property type="match status" value="1"/>
</dbReference>
<proteinExistence type="inferred from homology"/>
<reference evidence="10 12" key="1">
    <citation type="submission" date="2020-06" db="EMBL/GenBank/DDBJ databases">
        <title>Description of novel acetic acid bacteria.</title>
        <authorList>
            <person name="Sombolestani A."/>
        </authorList>
    </citation>
    <scope>NUCLEOTIDE SEQUENCE [LARGE SCALE GENOMIC DNA]</scope>
    <source>
        <strain evidence="10 12">LMG 26838</strain>
    </source>
</reference>
<dbReference type="SUPFAM" id="SSF53383">
    <property type="entry name" value="PLP-dependent transferases"/>
    <property type="match status" value="1"/>
</dbReference>